<keyword evidence="2" id="KW-1185">Reference proteome</keyword>
<dbReference type="EMBL" id="CXWC01000002">
    <property type="protein sequence ID" value="CTQ66569.1"/>
    <property type="molecule type" value="Genomic_DNA"/>
</dbReference>
<gene>
    <name evidence="1" type="ORF">LA5096_01148</name>
</gene>
<name>A0A0M6ZUV4_9HYPH</name>
<evidence type="ECO:0008006" key="3">
    <source>
        <dbReference type="Google" id="ProtNLM"/>
    </source>
</evidence>
<protein>
    <recommendedName>
        <fullName evidence="3">DUF2285 domain-containing protein</fullName>
    </recommendedName>
</protein>
<dbReference type="AlphaFoldDB" id="A0A0M6ZUV4"/>
<dbReference type="Proteomes" id="UP000049983">
    <property type="component" value="Unassembled WGS sequence"/>
</dbReference>
<organism evidence="1 2">
    <name type="scientific">Roseibium album</name>
    <dbReference type="NCBI Taxonomy" id="311410"/>
    <lineage>
        <taxon>Bacteria</taxon>
        <taxon>Pseudomonadati</taxon>
        <taxon>Pseudomonadota</taxon>
        <taxon>Alphaproteobacteria</taxon>
        <taxon>Hyphomicrobiales</taxon>
        <taxon>Stappiaceae</taxon>
        <taxon>Roseibium</taxon>
    </lineage>
</organism>
<evidence type="ECO:0000313" key="1">
    <source>
        <dbReference type="EMBL" id="CTQ66569.1"/>
    </source>
</evidence>
<dbReference type="STRING" id="311410.LA5095_02291"/>
<proteinExistence type="predicted"/>
<evidence type="ECO:0000313" key="2">
    <source>
        <dbReference type="Proteomes" id="UP000049983"/>
    </source>
</evidence>
<accession>A0A0M6ZUV4</accession>
<sequence length="112" mass="12215">MCAIECGKQLGHDPAAFSKVFITLGLKAATNMKIQETVPWSDRVTGYDKEHFTLYMKLLVASSDGANELEMARAILGVDPAASPEFAKKIVGSHLARANWLLVEGYKELFAA</sequence>
<reference evidence="2" key="1">
    <citation type="submission" date="2015-07" db="EMBL/GenBank/DDBJ databases">
        <authorList>
            <person name="Rodrigo-Torres Lidia"/>
            <person name="Arahal R.David."/>
        </authorList>
    </citation>
    <scope>NUCLEOTIDE SEQUENCE [LARGE SCALE GENOMIC DNA]</scope>
    <source>
        <strain evidence="2">CECT 5096</strain>
    </source>
</reference>